<keyword evidence="3" id="KW-1185">Reference proteome</keyword>
<evidence type="ECO:0000313" key="2">
    <source>
        <dbReference type="EMBL" id="KAG6763114.1"/>
    </source>
</evidence>
<feature type="domain" description="HAT C-terminal dimerisation" evidence="1">
    <location>
        <begin position="1"/>
        <end position="67"/>
    </location>
</feature>
<dbReference type="AlphaFoldDB" id="A0A8X8CRN1"/>
<reference evidence="2" key="1">
    <citation type="journal article" date="2020" name="bioRxiv">
        <title>Hybrid origin of Populus tomentosa Carr. identified through genome sequencing and phylogenomic analysis.</title>
        <authorList>
            <person name="An X."/>
            <person name="Gao K."/>
            <person name="Chen Z."/>
            <person name="Li J."/>
            <person name="Yang X."/>
            <person name="Yang X."/>
            <person name="Zhou J."/>
            <person name="Guo T."/>
            <person name="Zhao T."/>
            <person name="Huang S."/>
            <person name="Miao D."/>
            <person name="Khan W.U."/>
            <person name="Rao P."/>
            <person name="Ye M."/>
            <person name="Lei B."/>
            <person name="Liao W."/>
            <person name="Wang J."/>
            <person name="Ji L."/>
            <person name="Li Y."/>
            <person name="Guo B."/>
            <person name="Mustafa N.S."/>
            <person name="Li S."/>
            <person name="Yun Q."/>
            <person name="Keller S.R."/>
            <person name="Mao J."/>
            <person name="Zhang R."/>
            <person name="Strauss S.H."/>
        </authorList>
    </citation>
    <scope>NUCLEOTIDE SEQUENCE</scope>
    <source>
        <strain evidence="2">GM15</strain>
        <tissue evidence="2">Leaf</tissue>
    </source>
</reference>
<dbReference type="Proteomes" id="UP000886885">
    <property type="component" value="Chromosome 9A"/>
</dbReference>
<dbReference type="InterPro" id="IPR008906">
    <property type="entry name" value="HATC_C_dom"/>
</dbReference>
<dbReference type="GO" id="GO:0046983">
    <property type="term" value="F:protein dimerization activity"/>
    <property type="evidence" value="ECO:0007669"/>
    <property type="project" value="InterPro"/>
</dbReference>
<dbReference type="EMBL" id="JAAWWB010000017">
    <property type="protein sequence ID" value="KAG6763114.1"/>
    <property type="molecule type" value="Genomic_DNA"/>
</dbReference>
<gene>
    <name evidence="2" type="ORF">POTOM_033649</name>
</gene>
<accession>A0A8X8CRN1</accession>
<proteinExistence type="predicted"/>
<evidence type="ECO:0000259" key="1">
    <source>
        <dbReference type="Pfam" id="PF05699"/>
    </source>
</evidence>
<protein>
    <recommendedName>
        <fullName evidence="1">HAT C-terminal dimerisation domain-containing protein</fullName>
    </recommendedName>
</protein>
<dbReference type="Pfam" id="PF05699">
    <property type="entry name" value="Dimer_Tnp_hAT"/>
    <property type="match status" value="1"/>
</dbReference>
<evidence type="ECO:0000313" key="3">
    <source>
        <dbReference type="Proteomes" id="UP000886885"/>
    </source>
</evidence>
<sequence length="178" mass="20172">MDPVAWWENFGFETPSLQTLAIKVLSQVSSVAMFEEIWQANDFPCREAAGRLGVQKMEDLFFIRNNLRLHDRINGNLCFSFAQRNAFSSSSSGVETWEGLHLDQSNAMVACAFTGLCCALIRRGPSIKEAYFLHYLLDGEPLGPALSQDLCPLMYERRISGMEQQEEWKGINNRLLSI</sequence>
<organism evidence="2 3">
    <name type="scientific">Populus tomentosa</name>
    <name type="common">Chinese white poplar</name>
    <dbReference type="NCBI Taxonomy" id="118781"/>
    <lineage>
        <taxon>Eukaryota</taxon>
        <taxon>Viridiplantae</taxon>
        <taxon>Streptophyta</taxon>
        <taxon>Embryophyta</taxon>
        <taxon>Tracheophyta</taxon>
        <taxon>Spermatophyta</taxon>
        <taxon>Magnoliopsida</taxon>
        <taxon>eudicotyledons</taxon>
        <taxon>Gunneridae</taxon>
        <taxon>Pentapetalae</taxon>
        <taxon>rosids</taxon>
        <taxon>fabids</taxon>
        <taxon>Malpighiales</taxon>
        <taxon>Salicaceae</taxon>
        <taxon>Saliceae</taxon>
        <taxon>Populus</taxon>
    </lineage>
</organism>
<comment type="caution">
    <text evidence="2">The sequence shown here is derived from an EMBL/GenBank/DDBJ whole genome shotgun (WGS) entry which is preliminary data.</text>
</comment>
<name>A0A8X8CRN1_POPTO</name>
<dbReference type="OrthoDB" id="1414908at2759"/>